<dbReference type="AlphaFoldDB" id="A0A6J6H042"/>
<gene>
    <name evidence="1" type="ORF">UFOPK1820_01062</name>
</gene>
<dbReference type="EMBL" id="CAEZUK010000185">
    <property type="protein sequence ID" value="CAB4606020.1"/>
    <property type="molecule type" value="Genomic_DNA"/>
</dbReference>
<proteinExistence type="predicted"/>
<protein>
    <submittedName>
        <fullName evidence="1">Unannotated protein</fullName>
    </submittedName>
</protein>
<evidence type="ECO:0000313" key="1">
    <source>
        <dbReference type="EMBL" id="CAB4606020.1"/>
    </source>
</evidence>
<accession>A0A6J6H042</accession>
<organism evidence="1">
    <name type="scientific">freshwater metagenome</name>
    <dbReference type="NCBI Taxonomy" id="449393"/>
    <lineage>
        <taxon>unclassified sequences</taxon>
        <taxon>metagenomes</taxon>
        <taxon>ecological metagenomes</taxon>
    </lineage>
</organism>
<reference evidence="1" key="1">
    <citation type="submission" date="2020-05" db="EMBL/GenBank/DDBJ databases">
        <authorList>
            <person name="Chiriac C."/>
            <person name="Salcher M."/>
            <person name="Ghai R."/>
            <person name="Kavagutti S V."/>
        </authorList>
    </citation>
    <scope>NUCLEOTIDE SEQUENCE</scope>
</reference>
<name>A0A6J6H042_9ZZZZ</name>
<sequence length="46" mass="5217">MLDPIFGEYSCEVLTLCNADGSNQNWLAIGITFNDVLDDRIEFCLF</sequence>